<accession>C2KK53</accession>
<gene>
    <name evidence="1" type="ORF">HMPREF0555_1019</name>
</gene>
<evidence type="ECO:0000313" key="1">
    <source>
        <dbReference type="EMBL" id="EEJ42367.1"/>
    </source>
</evidence>
<organism evidence="1 2">
    <name type="scientific">Leuconostoc mesenteroides subsp. cremoris ATCC 19254</name>
    <dbReference type="NCBI Taxonomy" id="586220"/>
    <lineage>
        <taxon>Bacteria</taxon>
        <taxon>Bacillati</taxon>
        <taxon>Bacillota</taxon>
        <taxon>Bacilli</taxon>
        <taxon>Lactobacillales</taxon>
        <taxon>Lactobacillaceae</taxon>
        <taxon>Leuconostoc</taxon>
    </lineage>
</organism>
<dbReference type="AlphaFoldDB" id="C2KK53"/>
<name>C2KK53_LEUMC</name>
<proteinExistence type="predicted"/>
<dbReference type="EMBL" id="ACKV01000049">
    <property type="protein sequence ID" value="EEJ42367.1"/>
    <property type="molecule type" value="Genomic_DNA"/>
</dbReference>
<protein>
    <submittedName>
        <fullName evidence="1">Uncharacterized protein</fullName>
    </submittedName>
</protein>
<dbReference type="Proteomes" id="UP000004283">
    <property type="component" value="Unassembled WGS sequence"/>
</dbReference>
<dbReference type="HOGENOM" id="CLU_3169821_0_0_9"/>
<evidence type="ECO:0000313" key="2">
    <source>
        <dbReference type="Proteomes" id="UP000004283"/>
    </source>
</evidence>
<reference evidence="1 2" key="1">
    <citation type="submission" date="2009-04" db="EMBL/GenBank/DDBJ databases">
        <authorList>
            <person name="Qin X."/>
            <person name="Bachman B."/>
            <person name="Battles P."/>
            <person name="Bell A."/>
            <person name="Bess C."/>
            <person name="Bickham C."/>
            <person name="Chaboub L."/>
            <person name="Chen D."/>
            <person name="Coyle M."/>
            <person name="Deiros D.R."/>
            <person name="Dinh H."/>
            <person name="Forbes L."/>
            <person name="Fowler G."/>
            <person name="Francisco L."/>
            <person name="Fu Q."/>
            <person name="Gubbala S."/>
            <person name="Hale W."/>
            <person name="Han Y."/>
            <person name="Hemphill L."/>
            <person name="Highlander S.K."/>
            <person name="Hirani K."/>
            <person name="Hogues M."/>
            <person name="Jackson L."/>
            <person name="Jakkamsetti A."/>
            <person name="Javaid M."/>
            <person name="Jiang H."/>
            <person name="Korchina V."/>
            <person name="Kovar C."/>
            <person name="Lara F."/>
            <person name="Lee S."/>
            <person name="Mata R."/>
            <person name="Mathew T."/>
            <person name="Moen C."/>
            <person name="Morales K."/>
            <person name="Munidasa M."/>
            <person name="Nazareth L."/>
            <person name="Ngo R."/>
            <person name="Nguyen L."/>
            <person name="Okwuonu G."/>
            <person name="Ongeri F."/>
            <person name="Patil S."/>
            <person name="Petrosino J."/>
            <person name="Pham C."/>
            <person name="Pham P."/>
            <person name="Pu L.-L."/>
            <person name="Puazo M."/>
            <person name="Raj R."/>
            <person name="Reid J."/>
            <person name="Rouhana J."/>
            <person name="Saada N."/>
            <person name="Shang Y."/>
            <person name="Simmons D."/>
            <person name="Thornton R."/>
            <person name="Warren J."/>
            <person name="Weissenberger G."/>
            <person name="Zhang J."/>
            <person name="Zhang L."/>
            <person name="Zhou C."/>
            <person name="Zhu D."/>
            <person name="Muzny D."/>
            <person name="Worley K."/>
            <person name="Gibbs R."/>
        </authorList>
    </citation>
    <scope>NUCLEOTIDE SEQUENCE [LARGE SCALE GENOMIC DNA]</scope>
    <source>
        <strain evidence="1 2">ATCC 19254</strain>
    </source>
</reference>
<comment type="caution">
    <text evidence="1">The sequence shown here is derived from an EMBL/GenBank/DDBJ whole genome shotgun (WGS) entry which is preliminary data.</text>
</comment>
<sequence length="52" mass="5982">MGEIVMALNTKLNQTKNNVKKTTKIIKDNSKQVVKNSIEDFKHDSVPMEHKK</sequence>